<keyword evidence="3" id="KW-1185">Reference proteome</keyword>
<accession>A0A812KNA3</accession>
<gene>
    <name evidence="2" type="ORF">SNAT2548_LOCUS8908</name>
</gene>
<name>A0A812KNA3_9DINO</name>
<feature type="compositionally biased region" description="Low complexity" evidence="1">
    <location>
        <begin position="50"/>
        <end position="61"/>
    </location>
</feature>
<protein>
    <submittedName>
        <fullName evidence="2">Uncharacterized protein</fullName>
    </submittedName>
</protein>
<proteinExistence type="predicted"/>
<evidence type="ECO:0000256" key="1">
    <source>
        <dbReference type="SAM" id="MobiDB-lite"/>
    </source>
</evidence>
<dbReference type="Proteomes" id="UP000604046">
    <property type="component" value="Unassembled WGS sequence"/>
</dbReference>
<organism evidence="2 3">
    <name type="scientific">Symbiodinium natans</name>
    <dbReference type="NCBI Taxonomy" id="878477"/>
    <lineage>
        <taxon>Eukaryota</taxon>
        <taxon>Sar</taxon>
        <taxon>Alveolata</taxon>
        <taxon>Dinophyceae</taxon>
        <taxon>Suessiales</taxon>
        <taxon>Symbiodiniaceae</taxon>
        <taxon>Symbiodinium</taxon>
    </lineage>
</organism>
<evidence type="ECO:0000313" key="2">
    <source>
        <dbReference type="EMBL" id="CAE7227013.1"/>
    </source>
</evidence>
<comment type="caution">
    <text evidence="2">The sequence shown here is derived from an EMBL/GenBank/DDBJ whole genome shotgun (WGS) entry which is preliminary data.</text>
</comment>
<dbReference type="AlphaFoldDB" id="A0A812KNA3"/>
<feature type="region of interest" description="Disordered" evidence="1">
    <location>
        <begin position="46"/>
        <end position="101"/>
    </location>
</feature>
<reference evidence="2" key="1">
    <citation type="submission" date="2021-02" db="EMBL/GenBank/DDBJ databases">
        <authorList>
            <person name="Dougan E. K."/>
            <person name="Rhodes N."/>
            <person name="Thang M."/>
            <person name="Chan C."/>
        </authorList>
    </citation>
    <scope>NUCLEOTIDE SEQUENCE</scope>
</reference>
<evidence type="ECO:0000313" key="3">
    <source>
        <dbReference type="Proteomes" id="UP000604046"/>
    </source>
</evidence>
<dbReference type="EMBL" id="CAJNDS010000669">
    <property type="protein sequence ID" value="CAE7227013.1"/>
    <property type="molecule type" value="Genomic_DNA"/>
</dbReference>
<sequence>MPLGPLKEDALKVSRIRAPQRDLPCTTWRKLGKRNCAPPAIEATLRRRQQQLQPSRSAPLLRARPRCADVDSPSSPSWSETDEGASTLVARSPSACSRPATGSRLFQDSPCYSNAEQPLPLQPRRKEAWFHMLAGEHSVEIPFDEIRESSHGEDYVWWFQDKRSRHRAIASSQAARRGAQARAISIWRAELSEISSVQQPTPGEKQLLFQKAALLRHLEMVAVPQGPKALAEAVAWCFGGAKRASDQLSSAFGDKVGLLQFSGLLALLDLDLNLLMGEQEAAALAQLFQEGSLSVVALLKGNCATHSIGESASLKAQAGCVSKGV</sequence>